<accession>A0ABR8EN31</accession>
<protein>
    <submittedName>
        <fullName evidence="1">Uncharacterized protein</fullName>
    </submittedName>
</protein>
<proteinExistence type="predicted"/>
<dbReference type="EMBL" id="JACJSK010000065">
    <property type="protein sequence ID" value="MBD2547305.1"/>
    <property type="molecule type" value="Genomic_DNA"/>
</dbReference>
<gene>
    <name evidence="1" type="ORF">H6G72_26455</name>
</gene>
<evidence type="ECO:0000313" key="1">
    <source>
        <dbReference type="EMBL" id="MBD2547305.1"/>
    </source>
</evidence>
<comment type="caution">
    <text evidence="1">The sequence shown here is derived from an EMBL/GenBank/DDBJ whole genome shotgun (WGS) entry which is preliminary data.</text>
</comment>
<reference evidence="1 2" key="1">
    <citation type="journal article" date="2020" name="ISME J.">
        <title>Comparative genomics reveals insights into cyanobacterial evolution and habitat adaptation.</title>
        <authorList>
            <person name="Chen M.Y."/>
            <person name="Teng W.K."/>
            <person name="Zhao L."/>
            <person name="Hu C.X."/>
            <person name="Zhou Y.K."/>
            <person name="Han B.P."/>
            <person name="Song L.R."/>
            <person name="Shu W.S."/>
        </authorList>
    </citation>
    <scope>NUCLEOTIDE SEQUENCE [LARGE SCALE GENOMIC DNA]</scope>
    <source>
        <strain evidence="1 2">FACHB-1370</strain>
    </source>
</reference>
<dbReference type="Proteomes" id="UP000641954">
    <property type="component" value="Unassembled WGS sequence"/>
</dbReference>
<organism evidence="1 2">
    <name type="scientific">Planktothricoides raciborskii FACHB-1370</name>
    <dbReference type="NCBI Taxonomy" id="2949576"/>
    <lineage>
        <taxon>Bacteria</taxon>
        <taxon>Bacillati</taxon>
        <taxon>Cyanobacteriota</taxon>
        <taxon>Cyanophyceae</taxon>
        <taxon>Oscillatoriophycideae</taxon>
        <taxon>Oscillatoriales</taxon>
        <taxon>Oscillatoriaceae</taxon>
        <taxon>Planktothricoides</taxon>
    </lineage>
</organism>
<sequence>MEQLLAYSLSLIDPAKEPEAIAYLSQLQKQIVQLRSQKGNFGSKKIHVGVSELRQAFHAHSQSAAAEQIKQISAYLLLFYAVECGLKSIWLKQNKLQTTEQIPDRTLLSKDGHNLDRWVKELKISASQVSATPDFHLEKGGFSLNIEKAHQAWRYNIRLKGEDEKVLVEWLNSICNWIKENINR</sequence>
<keyword evidence="2" id="KW-1185">Reference proteome</keyword>
<name>A0ABR8EN31_9CYAN</name>
<evidence type="ECO:0000313" key="2">
    <source>
        <dbReference type="Proteomes" id="UP000641954"/>
    </source>
</evidence>